<sequence>MNKTIVITGASRGIGLLTVKTLAREGHQVFAAMRGTQGKNKEEAQILENYAKEKSVHIKVIEMDVTDEESVNHAIKTIATGNKLDVVINNAGIMPVGLTEAFTIEDYQRCMDVNVYGPARVMRAALPFMREQKSGLFINISSNAGRIAIPYFGVYCASKFALEAYTESMHYELEPFGIEAVLVEPGGHGTNLIHSAPKPSDEQVLGQYGNLATGRDRLLGMFEGMFAQQEDATNAQNIADEILSLINMEVKRPLRTTVGHDMGVGIINAASIDPQQELVESLKSVYLVTE</sequence>
<dbReference type="InterPro" id="IPR020904">
    <property type="entry name" value="Sc_DH/Rdtase_CS"/>
</dbReference>
<dbReference type="PRINTS" id="PR00080">
    <property type="entry name" value="SDRFAMILY"/>
</dbReference>
<dbReference type="InterPro" id="IPR036291">
    <property type="entry name" value="NAD(P)-bd_dom_sf"/>
</dbReference>
<dbReference type="PRINTS" id="PR00081">
    <property type="entry name" value="GDHRDH"/>
</dbReference>
<evidence type="ECO:0000256" key="1">
    <source>
        <dbReference type="RuleBase" id="RU000363"/>
    </source>
</evidence>
<dbReference type="PANTHER" id="PTHR43976:SF9">
    <property type="entry name" value="OXIDOREDUCTASE"/>
    <property type="match status" value="1"/>
</dbReference>
<proteinExistence type="inferred from homology"/>
<dbReference type="SUPFAM" id="SSF51735">
    <property type="entry name" value="NAD(P)-binding Rossmann-fold domains"/>
    <property type="match status" value="1"/>
</dbReference>
<dbReference type="STRING" id="1073328.SAMN05216294_2698"/>
<dbReference type="Pfam" id="PF00106">
    <property type="entry name" value="adh_short"/>
    <property type="match status" value="1"/>
</dbReference>
<dbReference type="CDD" id="cd05374">
    <property type="entry name" value="17beta-HSD-like_SDR_c"/>
    <property type="match status" value="1"/>
</dbReference>
<accession>A0A1H2SYA2</accession>
<protein>
    <submittedName>
        <fullName evidence="2">NADP-dependent 3-hydroxy acid dehydrogenase YdfG</fullName>
    </submittedName>
</protein>
<comment type="similarity">
    <text evidence="1">Belongs to the short-chain dehydrogenases/reductases (SDR) family.</text>
</comment>
<keyword evidence="3" id="KW-1185">Reference proteome</keyword>
<gene>
    <name evidence="2" type="ORF">SAMN04487892_1337</name>
</gene>
<dbReference type="AlphaFoldDB" id="A0A1H2SYA2"/>
<dbReference type="Gene3D" id="3.40.50.720">
    <property type="entry name" value="NAD(P)-binding Rossmann-like Domain"/>
    <property type="match status" value="1"/>
</dbReference>
<reference evidence="3" key="1">
    <citation type="submission" date="2016-10" db="EMBL/GenBank/DDBJ databases">
        <authorList>
            <person name="Varghese N."/>
            <person name="Submissions S."/>
        </authorList>
    </citation>
    <scope>NUCLEOTIDE SEQUENCE [LARGE SCALE GENOMIC DNA]</scope>
    <source>
        <strain evidence="3">DSM 25030</strain>
    </source>
</reference>
<evidence type="ECO:0000313" key="3">
    <source>
        <dbReference type="Proteomes" id="UP000199592"/>
    </source>
</evidence>
<dbReference type="Proteomes" id="UP000199592">
    <property type="component" value="Unassembled WGS sequence"/>
</dbReference>
<dbReference type="InterPro" id="IPR002347">
    <property type="entry name" value="SDR_fam"/>
</dbReference>
<dbReference type="EMBL" id="FNMY01000001">
    <property type="protein sequence ID" value="SDW36582.1"/>
    <property type="molecule type" value="Genomic_DNA"/>
</dbReference>
<dbReference type="InterPro" id="IPR051911">
    <property type="entry name" value="SDR_oxidoreductase"/>
</dbReference>
<name>A0A1H2SYA2_9FLAO</name>
<dbReference type="RefSeq" id="WP_217630555.1">
    <property type="nucleotide sequence ID" value="NZ_FNKI01000002.1"/>
</dbReference>
<dbReference type="PROSITE" id="PS00061">
    <property type="entry name" value="ADH_SHORT"/>
    <property type="match status" value="1"/>
</dbReference>
<evidence type="ECO:0000313" key="2">
    <source>
        <dbReference type="EMBL" id="SDW36582.1"/>
    </source>
</evidence>
<dbReference type="PANTHER" id="PTHR43976">
    <property type="entry name" value="SHORT CHAIN DEHYDROGENASE"/>
    <property type="match status" value="1"/>
</dbReference>
<organism evidence="2 3">
    <name type="scientific">Flagellimonas zhangzhouensis</name>
    <dbReference type="NCBI Taxonomy" id="1073328"/>
    <lineage>
        <taxon>Bacteria</taxon>
        <taxon>Pseudomonadati</taxon>
        <taxon>Bacteroidota</taxon>
        <taxon>Flavobacteriia</taxon>
        <taxon>Flavobacteriales</taxon>
        <taxon>Flavobacteriaceae</taxon>
        <taxon>Flagellimonas</taxon>
    </lineage>
</organism>